<gene>
    <name evidence="1" type="ORF">KK1_047093</name>
</gene>
<dbReference type="AlphaFoldDB" id="A0A151QPN5"/>
<evidence type="ECO:0000313" key="1">
    <source>
        <dbReference type="EMBL" id="KYP32267.1"/>
    </source>
</evidence>
<dbReference type="Proteomes" id="UP000075243">
    <property type="component" value="Unassembled WGS sequence"/>
</dbReference>
<reference evidence="1" key="1">
    <citation type="journal article" date="2012" name="Nat. Biotechnol.">
        <title>Draft genome sequence of pigeonpea (Cajanus cajan), an orphan legume crop of resource-poor farmers.</title>
        <authorList>
            <person name="Varshney R.K."/>
            <person name="Chen W."/>
            <person name="Li Y."/>
            <person name="Bharti A.K."/>
            <person name="Saxena R.K."/>
            <person name="Schlueter J.A."/>
            <person name="Donoghue M.T."/>
            <person name="Azam S."/>
            <person name="Fan G."/>
            <person name="Whaley A.M."/>
            <person name="Farmer A.D."/>
            <person name="Sheridan J."/>
            <person name="Iwata A."/>
            <person name="Tuteja R."/>
            <person name="Penmetsa R.V."/>
            <person name="Wu W."/>
            <person name="Upadhyaya H.D."/>
            <person name="Yang S.P."/>
            <person name="Shah T."/>
            <person name="Saxena K.B."/>
            <person name="Michael T."/>
            <person name="McCombie W.R."/>
            <person name="Yang B."/>
            <person name="Zhang G."/>
            <person name="Yang H."/>
            <person name="Wang J."/>
            <person name="Spillane C."/>
            <person name="Cook D.R."/>
            <person name="May G.D."/>
            <person name="Xu X."/>
            <person name="Jackson S.A."/>
        </authorList>
    </citation>
    <scope>NUCLEOTIDE SEQUENCE [LARGE SCALE GENOMIC DNA]</scope>
</reference>
<organism evidence="1 2">
    <name type="scientific">Cajanus cajan</name>
    <name type="common">Pigeon pea</name>
    <name type="synonym">Cajanus indicus</name>
    <dbReference type="NCBI Taxonomy" id="3821"/>
    <lineage>
        <taxon>Eukaryota</taxon>
        <taxon>Viridiplantae</taxon>
        <taxon>Streptophyta</taxon>
        <taxon>Embryophyta</taxon>
        <taxon>Tracheophyta</taxon>
        <taxon>Spermatophyta</taxon>
        <taxon>Magnoliopsida</taxon>
        <taxon>eudicotyledons</taxon>
        <taxon>Gunneridae</taxon>
        <taxon>Pentapetalae</taxon>
        <taxon>rosids</taxon>
        <taxon>fabids</taxon>
        <taxon>Fabales</taxon>
        <taxon>Fabaceae</taxon>
        <taxon>Papilionoideae</taxon>
        <taxon>50 kb inversion clade</taxon>
        <taxon>NPAAA clade</taxon>
        <taxon>indigoferoid/millettioid clade</taxon>
        <taxon>Phaseoleae</taxon>
        <taxon>Cajanus</taxon>
    </lineage>
</organism>
<proteinExistence type="predicted"/>
<evidence type="ECO:0000313" key="2">
    <source>
        <dbReference type="Proteomes" id="UP000075243"/>
    </source>
</evidence>
<dbReference type="Gramene" id="C.cajan_42527.t">
    <property type="protein sequence ID" value="C.cajan_42527.t"/>
    <property type="gene ID" value="C.cajan_42527"/>
</dbReference>
<keyword evidence="2" id="KW-1185">Reference proteome</keyword>
<accession>A0A151QPN5</accession>
<protein>
    <submittedName>
        <fullName evidence="1">Uncharacterized protein</fullName>
    </submittedName>
</protein>
<name>A0A151QPN5_CAJCA</name>
<dbReference type="EMBL" id="KQ485366">
    <property type="protein sequence ID" value="KYP32267.1"/>
    <property type="molecule type" value="Genomic_DNA"/>
</dbReference>
<sequence>MHFFFIILLCEHVIKNLYLCSIIVVVASAIKLSAQINCIPMLNGERQKREKTKKRRNKTLKDLVRSMICHFSLLESLWGEMLKSAVYFLNKVPSKAVNKTRSQGYRFYNPTTRSFFETGNERFLEDVEFRKEEYIRNVIF</sequence>